<feature type="domain" description="2Fe-2S ferredoxin-type" evidence="9">
    <location>
        <begin position="17"/>
        <end position="106"/>
    </location>
</feature>
<dbReference type="InterPro" id="IPR001041">
    <property type="entry name" value="2Fe-2S_ferredoxin-type"/>
</dbReference>
<dbReference type="Pfam" id="PF00111">
    <property type="entry name" value="Fer2"/>
    <property type="match status" value="1"/>
</dbReference>
<evidence type="ECO:0000256" key="4">
    <source>
        <dbReference type="ARBA" id="ARBA00022723"/>
    </source>
</evidence>
<dbReference type="InterPro" id="IPR036010">
    <property type="entry name" value="2Fe-2S_ferredoxin-like_sf"/>
</dbReference>
<dbReference type="SUPFAM" id="SSF54292">
    <property type="entry name" value="2Fe-2S ferredoxin-like"/>
    <property type="match status" value="1"/>
</dbReference>
<keyword evidence="5" id="KW-0249">Electron transport</keyword>
<dbReference type="AlphaFoldDB" id="A0A556AD23"/>
<evidence type="ECO:0000256" key="5">
    <source>
        <dbReference type="ARBA" id="ARBA00022982"/>
    </source>
</evidence>
<keyword evidence="3" id="KW-0001">2Fe-2S</keyword>
<proteinExistence type="inferred from homology"/>
<sequence length="124" mass="13622">MTPIPSARFRLSIDSVHDVRLRPSGWVFGVAPGESILEAARRAGIRMPSSCRNGTCRACLCRMVSGAVDYRVEWPGVSRDERDEGWLLACVARPRMPLVLDAPRAARLADEAPRAPLPLTGARR</sequence>
<reference evidence="10 11" key="1">
    <citation type="submission" date="2019-07" db="EMBL/GenBank/DDBJ databases">
        <title>Qingshengfaniella alkalisoli gen. nov., sp. nov., isolated from saline soil.</title>
        <authorList>
            <person name="Xu L."/>
            <person name="Huang X.-X."/>
            <person name="Sun J.-Q."/>
        </authorList>
    </citation>
    <scope>NUCLEOTIDE SEQUENCE [LARGE SCALE GENOMIC DNA]</scope>
    <source>
        <strain evidence="10 11">DSM 27279</strain>
    </source>
</reference>
<gene>
    <name evidence="10" type="ORF">FOZ76_22350</name>
</gene>
<comment type="similarity">
    <text evidence="1">Belongs to the 2Fe2S plant-type ferredoxin family.</text>
</comment>
<dbReference type="CDD" id="cd00207">
    <property type="entry name" value="fer2"/>
    <property type="match status" value="1"/>
</dbReference>
<evidence type="ECO:0000256" key="3">
    <source>
        <dbReference type="ARBA" id="ARBA00022714"/>
    </source>
</evidence>
<evidence type="ECO:0000256" key="2">
    <source>
        <dbReference type="ARBA" id="ARBA00022448"/>
    </source>
</evidence>
<comment type="cofactor">
    <cofactor evidence="8">
        <name>[2Fe-2S] cluster</name>
        <dbReference type="ChEBI" id="CHEBI:190135"/>
    </cofactor>
</comment>
<keyword evidence="2" id="KW-0813">Transport</keyword>
<dbReference type="PROSITE" id="PS51085">
    <property type="entry name" value="2FE2S_FER_2"/>
    <property type="match status" value="1"/>
</dbReference>
<accession>A0A556AD23</accession>
<evidence type="ECO:0000256" key="1">
    <source>
        <dbReference type="ARBA" id="ARBA00007874"/>
    </source>
</evidence>
<organism evidence="10 11">
    <name type="scientific">Verticiella sediminum</name>
    <dbReference type="NCBI Taxonomy" id="1247510"/>
    <lineage>
        <taxon>Bacteria</taxon>
        <taxon>Pseudomonadati</taxon>
        <taxon>Pseudomonadota</taxon>
        <taxon>Betaproteobacteria</taxon>
        <taxon>Burkholderiales</taxon>
        <taxon>Alcaligenaceae</taxon>
        <taxon>Verticiella</taxon>
    </lineage>
</organism>
<evidence type="ECO:0000313" key="11">
    <source>
        <dbReference type="Proteomes" id="UP000318405"/>
    </source>
</evidence>
<dbReference type="RefSeq" id="WP_143950706.1">
    <property type="nucleotide sequence ID" value="NZ_BAABMB010000003.1"/>
</dbReference>
<dbReference type="OrthoDB" id="9806195at2"/>
<keyword evidence="4" id="KW-0479">Metal-binding</keyword>
<dbReference type="Gene3D" id="3.10.20.30">
    <property type="match status" value="1"/>
</dbReference>
<evidence type="ECO:0000256" key="8">
    <source>
        <dbReference type="ARBA" id="ARBA00034078"/>
    </source>
</evidence>
<keyword evidence="7" id="KW-0411">Iron-sulfur</keyword>
<keyword evidence="6" id="KW-0408">Iron</keyword>
<comment type="caution">
    <text evidence="10">The sequence shown here is derived from an EMBL/GenBank/DDBJ whole genome shotgun (WGS) entry which is preliminary data.</text>
</comment>
<name>A0A556AD23_9BURK</name>
<dbReference type="GO" id="GO:0046872">
    <property type="term" value="F:metal ion binding"/>
    <property type="evidence" value="ECO:0007669"/>
    <property type="project" value="UniProtKB-KW"/>
</dbReference>
<dbReference type="GO" id="GO:0051537">
    <property type="term" value="F:2 iron, 2 sulfur cluster binding"/>
    <property type="evidence" value="ECO:0007669"/>
    <property type="project" value="UniProtKB-KW"/>
</dbReference>
<dbReference type="PANTHER" id="PTHR43112:SF3">
    <property type="entry name" value="FERREDOXIN-2, CHLOROPLASTIC"/>
    <property type="match status" value="1"/>
</dbReference>
<evidence type="ECO:0000256" key="7">
    <source>
        <dbReference type="ARBA" id="ARBA00023014"/>
    </source>
</evidence>
<evidence type="ECO:0000256" key="6">
    <source>
        <dbReference type="ARBA" id="ARBA00023004"/>
    </source>
</evidence>
<protein>
    <submittedName>
        <fullName evidence="10">2Fe-2S iron-sulfur cluster binding domain-containing protein</fullName>
    </submittedName>
</protein>
<dbReference type="PANTHER" id="PTHR43112">
    <property type="entry name" value="FERREDOXIN"/>
    <property type="match status" value="1"/>
</dbReference>
<dbReference type="InterPro" id="IPR012675">
    <property type="entry name" value="Beta-grasp_dom_sf"/>
</dbReference>
<keyword evidence="11" id="KW-1185">Reference proteome</keyword>
<evidence type="ECO:0000259" key="9">
    <source>
        <dbReference type="PROSITE" id="PS51085"/>
    </source>
</evidence>
<dbReference type="EMBL" id="VLTJ01000039">
    <property type="protein sequence ID" value="TSH90792.1"/>
    <property type="molecule type" value="Genomic_DNA"/>
</dbReference>
<dbReference type="Proteomes" id="UP000318405">
    <property type="component" value="Unassembled WGS sequence"/>
</dbReference>
<evidence type="ECO:0000313" key="10">
    <source>
        <dbReference type="EMBL" id="TSH90792.1"/>
    </source>
</evidence>